<keyword evidence="3" id="KW-1185">Reference proteome</keyword>
<feature type="region of interest" description="Disordered" evidence="1">
    <location>
        <begin position="110"/>
        <end position="143"/>
    </location>
</feature>
<dbReference type="AlphaFoldDB" id="A0A078ALD8"/>
<protein>
    <submittedName>
        <fullName evidence="2">Uncharacterized protein</fullName>
    </submittedName>
</protein>
<feature type="compositionally biased region" description="Polar residues" evidence="1">
    <location>
        <begin position="433"/>
        <end position="447"/>
    </location>
</feature>
<evidence type="ECO:0000313" key="3">
    <source>
        <dbReference type="Proteomes" id="UP000039865"/>
    </source>
</evidence>
<organism evidence="2 3">
    <name type="scientific">Stylonychia lemnae</name>
    <name type="common">Ciliate</name>
    <dbReference type="NCBI Taxonomy" id="5949"/>
    <lineage>
        <taxon>Eukaryota</taxon>
        <taxon>Sar</taxon>
        <taxon>Alveolata</taxon>
        <taxon>Ciliophora</taxon>
        <taxon>Intramacronucleata</taxon>
        <taxon>Spirotrichea</taxon>
        <taxon>Stichotrichia</taxon>
        <taxon>Sporadotrichida</taxon>
        <taxon>Oxytrichidae</taxon>
        <taxon>Stylonychinae</taxon>
        <taxon>Stylonychia</taxon>
    </lineage>
</organism>
<dbReference type="EMBL" id="CCKQ01011458">
    <property type="protein sequence ID" value="CDW83029.1"/>
    <property type="molecule type" value="Genomic_DNA"/>
</dbReference>
<evidence type="ECO:0000256" key="1">
    <source>
        <dbReference type="SAM" id="MobiDB-lite"/>
    </source>
</evidence>
<evidence type="ECO:0000313" key="2">
    <source>
        <dbReference type="EMBL" id="CDW83029.1"/>
    </source>
</evidence>
<feature type="compositionally biased region" description="Polar residues" evidence="1">
    <location>
        <begin position="416"/>
        <end position="425"/>
    </location>
</feature>
<name>A0A078ALD8_STYLE</name>
<gene>
    <name evidence="2" type="primary">Contig17659.g18782</name>
    <name evidence="2" type="ORF">STYLEM_12068</name>
</gene>
<feature type="region of interest" description="Disordered" evidence="1">
    <location>
        <begin position="570"/>
        <end position="589"/>
    </location>
</feature>
<sequence>MMRIRDPKVPIKPIDKSVVGINLEAALDPLKYNRTPDFGYIEENKLEFKNTKRGWELIAQILKPKEQQVKFWKLVERLQEVKDKYKKFVQKQKDLHKKKRRHAFNQFGLINNPNESAKSVNNTSLKIRETSQPSRTSSRKQKNKVVFEDQVQSEATILNTSISITKSNTQFLSPKKTRIIPKINADISNQITKNQQNNSRQLEQIISQENSDDSDIQFESPKIQEIKCNIQNLKKQSTKFMDDYTSIKKEIFKQPQYTAKRRTSNLNDAIQVQEAEHDKQVEEKQKQQTDKSKKIQKAVTQMFNKNQLDEIFKENELFQDMPSNQYKLGFNPDLKLNPDQQMDCLVSKLTMDLKKKTEEIIYENQIMLFKNKSNLGNKKRRQTQIFQINDFPKFKADLRRIESEENDSLKTDEESLSSPRANSRSKNQKRLSSEFNVNIQSRLKSPSQLEREKQQELEEKEKQRQQAIDEQRMRELEYQKRRQSQQNSVRQKYNRRFTVIQMNKDRLLSEQKSQTPNNISIVTTAEEASTKMHTSLNKSQLLENKPLNIQILRPKINQEDQIIAFQLRQNKAKQRRKDPSFESQLRSHNNSLFDEKNIQSGSTLLVTSQFSLPTTRYKSQNN</sequence>
<dbReference type="Proteomes" id="UP000039865">
    <property type="component" value="Unassembled WGS sequence"/>
</dbReference>
<feature type="compositionally biased region" description="Basic and acidic residues" evidence="1">
    <location>
        <begin position="449"/>
        <end position="467"/>
    </location>
</feature>
<feature type="compositionally biased region" description="Polar residues" evidence="1">
    <location>
        <begin position="110"/>
        <end position="136"/>
    </location>
</feature>
<feature type="region of interest" description="Disordered" evidence="1">
    <location>
        <begin position="404"/>
        <end position="467"/>
    </location>
</feature>
<dbReference type="InParanoid" id="A0A078ALD8"/>
<proteinExistence type="predicted"/>
<feature type="compositionally biased region" description="Basic and acidic residues" evidence="1">
    <location>
        <begin position="404"/>
        <end position="413"/>
    </location>
</feature>
<accession>A0A078ALD8</accession>
<feature type="region of interest" description="Disordered" evidence="1">
    <location>
        <begin position="274"/>
        <end position="293"/>
    </location>
</feature>
<reference evidence="2 3" key="1">
    <citation type="submission" date="2014-06" db="EMBL/GenBank/DDBJ databases">
        <authorList>
            <person name="Swart Estienne"/>
        </authorList>
    </citation>
    <scope>NUCLEOTIDE SEQUENCE [LARGE SCALE GENOMIC DNA]</scope>
    <source>
        <strain evidence="2 3">130c</strain>
    </source>
</reference>